<evidence type="ECO:0000256" key="2">
    <source>
        <dbReference type="ARBA" id="ARBA00022801"/>
    </source>
</evidence>
<dbReference type="EMBL" id="MCGR01000055">
    <property type="protein sequence ID" value="ORY70605.1"/>
    <property type="molecule type" value="Genomic_DNA"/>
</dbReference>
<dbReference type="PROSITE" id="PS01174">
    <property type="entry name" value="LIPASE_GDXG_SER"/>
    <property type="match status" value="1"/>
</dbReference>
<dbReference type="Proteomes" id="UP000193467">
    <property type="component" value="Unassembled WGS sequence"/>
</dbReference>
<keyword evidence="2 5" id="KW-0378">Hydrolase</keyword>
<protein>
    <submittedName>
        <fullName evidence="5">Alpha/Beta hydrolase protein</fullName>
    </submittedName>
</protein>
<comment type="similarity">
    <text evidence="1">Belongs to the 'GDXG' lipolytic enzyme family.</text>
</comment>
<evidence type="ECO:0000259" key="4">
    <source>
        <dbReference type="Pfam" id="PF07859"/>
    </source>
</evidence>
<dbReference type="AlphaFoldDB" id="A0A1Y2EII5"/>
<dbReference type="GO" id="GO:0016787">
    <property type="term" value="F:hydrolase activity"/>
    <property type="evidence" value="ECO:0007669"/>
    <property type="project" value="UniProtKB-KW"/>
</dbReference>
<proteinExistence type="inferred from homology"/>
<dbReference type="OrthoDB" id="2152029at2759"/>
<dbReference type="Pfam" id="PF07859">
    <property type="entry name" value="Abhydrolase_3"/>
    <property type="match status" value="1"/>
</dbReference>
<dbReference type="InterPro" id="IPR033140">
    <property type="entry name" value="Lipase_GDXG_put_SER_AS"/>
</dbReference>
<dbReference type="Gene3D" id="3.40.50.1820">
    <property type="entry name" value="alpha/beta hydrolase"/>
    <property type="match status" value="1"/>
</dbReference>
<gene>
    <name evidence="5" type="ORF">BCR35DRAFT_307897</name>
</gene>
<name>A0A1Y2EII5_9BASI</name>
<dbReference type="PANTHER" id="PTHR48081">
    <property type="entry name" value="AB HYDROLASE SUPERFAMILY PROTEIN C4A8.06C"/>
    <property type="match status" value="1"/>
</dbReference>
<feature type="domain" description="Alpha/beta hydrolase fold-3" evidence="4">
    <location>
        <begin position="146"/>
        <end position="319"/>
    </location>
</feature>
<dbReference type="InParanoid" id="A0A1Y2EII5"/>
<dbReference type="InterPro" id="IPR013094">
    <property type="entry name" value="AB_hydrolase_3"/>
</dbReference>
<dbReference type="PANTHER" id="PTHR48081:SF8">
    <property type="entry name" value="ALPHA_BETA HYDROLASE FOLD-3 DOMAIN-CONTAINING PROTEIN-RELATED"/>
    <property type="match status" value="1"/>
</dbReference>
<accession>A0A1Y2EII5</accession>
<dbReference type="SUPFAM" id="SSF53474">
    <property type="entry name" value="alpha/beta-Hydrolases"/>
    <property type="match status" value="1"/>
</dbReference>
<reference evidence="5 6" key="1">
    <citation type="submission" date="2016-07" db="EMBL/GenBank/DDBJ databases">
        <title>Pervasive Adenine N6-methylation of Active Genes in Fungi.</title>
        <authorList>
            <consortium name="DOE Joint Genome Institute"/>
            <person name="Mondo S.J."/>
            <person name="Dannebaum R.O."/>
            <person name="Kuo R.C."/>
            <person name="Labutti K."/>
            <person name="Haridas S."/>
            <person name="Kuo A."/>
            <person name="Salamov A."/>
            <person name="Ahrendt S.R."/>
            <person name="Lipzen A."/>
            <person name="Sullivan W."/>
            <person name="Andreopoulos W.B."/>
            <person name="Clum A."/>
            <person name="Lindquist E."/>
            <person name="Daum C."/>
            <person name="Ramamoorthy G.K."/>
            <person name="Gryganskyi A."/>
            <person name="Culley D."/>
            <person name="Magnuson J.K."/>
            <person name="James T.Y."/>
            <person name="O'Malley M.A."/>
            <person name="Stajich J.E."/>
            <person name="Spatafora J.W."/>
            <person name="Visel A."/>
            <person name="Grigoriev I.V."/>
        </authorList>
    </citation>
    <scope>NUCLEOTIDE SEQUENCE [LARGE SCALE GENOMIC DNA]</scope>
    <source>
        <strain evidence="5 6">62-1032</strain>
    </source>
</reference>
<keyword evidence="6" id="KW-1185">Reference proteome</keyword>
<dbReference type="InterPro" id="IPR029058">
    <property type="entry name" value="AB_hydrolase_fold"/>
</dbReference>
<evidence type="ECO:0000256" key="3">
    <source>
        <dbReference type="PROSITE-ProRule" id="PRU10038"/>
    </source>
</evidence>
<evidence type="ECO:0000256" key="1">
    <source>
        <dbReference type="ARBA" id="ARBA00010515"/>
    </source>
</evidence>
<dbReference type="STRING" id="106004.A0A1Y2EII5"/>
<dbReference type="InterPro" id="IPR050300">
    <property type="entry name" value="GDXG_lipolytic_enzyme"/>
</dbReference>
<evidence type="ECO:0000313" key="6">
    <source>
        <dbReference type="Proteomes" id="UP000193467"/>
    </source>
</evidence>
<comment type="caution">
    <text evidence="5">The sequence shown here is derived from an EMBL/GenBank/DDBJ whole genome shotgun (WGS) entry which is preliminary data.</text>
</comment>
<evidence type="ECO:0000313" key="5">
    <source>
        <dbReference type="EMBL" id="ORY70605.1"/>
    </source>
</evidence>
<organism evidence="5 6">
    <name type="scientific">Leucosporidium creatinivorum</name>
    <dbReference type="NCBI Taxonomy" id="106004"/>
    <lineage>
        <taxon>Eukaryota</taxon>
        <taxon>Fungi</taxon>
        <taxon>Dikarya</taxon>
        <taxon>Basidiomycota</taxon>
        <taxon>Pucciniomycotina</taxon>
        <taxon>Microbotryomycetes</taxon>
        <taxon>Leucosporidiales</taxon>
        <taxon>Leucosporidium</taxon>
    </lineage>
</organism>
<feature type="active site" evidence="3">
    <location>
        <position position="227"/>
    </location>
</feature>
<sequence length="481" mass="52506">MSARPLATIPPSKIKLGLATAAPPQTVSTFQALHFAFALVLPFVVSLPFKLVKEYVLARWWSPYVAIGRSPKAHAGALFSAHFFGRCSTSQSRLVFNHEAYAGIFSKTLSRLGLPSDWVQHVDSKGTTGFWMAPPGTKRSEDDLVMLYIHGGGFTLDCGGGGLPFHLELAKKLNLDQGLQYSVFHLDYQLAPEFRYPSQLIETLAAYHYLVNTLGISEDRIVLAGDSAGGNLATAFLLHLARPNPAIKVPAELGPTPRRPAAAILISPFNNLVSFTPSRSSNAAYDIIDDGSCFQAALKYVNAPVPASCRSAPSLNPFHLARGFPNAPPPWDFPFITETRPFEAEEEGSGTKLMSSPYVNPSRCKDLEWWKSAMPGEGKTLVTWGGKEIFADDDEEMFGVLEKAGVAPSKLYKDLGAHDWVIFDSSMPEMWKTASKGPDNYREYGVDSVAGFLFKHFGNSASSVKRSGEGVIPESTVRRRA</sequence>